<feature type="region of interest" description="Disordered" evidence="1">
    <location>
        <begin position="687"/>
        <end position="711"/>
    </location>
</feature>
<name>A0ABT7H0Q6_9ACTN</name>
<gene>
    <name evidence="2" type="ORF">QEZ40_004901</name>
</gene>
<sequence length="711" mass="78879">MPRTSPSRRPSRPPVRTASTARVLDFSRDWAGLCRGGRILVSIDRITDGDPLTEILAHESVHDVLLRTTPLGWTQLVLSPSAMDPYEPGALRDRCARLLAATVQASRFTQEAVATFLPGLDVGPAGMEAYRARHPQAYLDAADALEWLRTRDLPPEARERLALDLGTLALAVPVLEEWQPQRLHRPKRAEQWFRVPRNRPDRRFPVLCRALKELPDEHLLRAARGGPDETARLLAHVRIDGEPLAHGRLPADSPTPEWLDGLVENVIGPLLADTTLPQDDRDLLAGVWAVPALTMPGLHPALLSVVLTQTTSTNGRIDLDPPTDELHGYPLVEVLHNALPVRVPGVEPVGREPMWLDEGDTALWFISPWQDQRACHLSPAWLHEWLAELDDDTTLCMRDGGDLAGVLLGDRRLAARRRVVLLQHRTPHRALLVELPVLGLDEERGPVTMMVAHSELDGVAYLMLRPESSSPVLIVPTARVTAERAARALVERRDQVRFRLVTDPEDFYTSHGMLRDVMRVLHNFEAKPWPDTLRPAPPATPREPARRRAEADLDPFVARMERAQKAFARSPTAERFAELSAAAEGVLAAPSFPHVSLGWRIRLRQDVAGALYGGVVTLHDHDVLRRVVEIQSELVALLPEDSPERPAQQRTLAILSLCLRRVTGAAAPEELLLEALLTASATEAHTRRPSALADLRHLRRPPGPRPSGDTA</sequence>
<dbReference type="Proteomes" id="UP001223390">
    <property type="component" value="Unassembled WGS sequence"/>
</dbReference>
<dbReference type="EMBL" id="JASITI010000044">
    <property type="protein sequence ID" value="MDK9499477.1"/>
    <property type="molecule type" value="Genomic_DNA"/>
</dbReference>
<accession>A0ABT7H0Q6</accession>
<reference evidence="2 3" key="1">
    <citation type="submission" date="2023-05" db="EMBL/GenBank/DDBJ databases">
        <title>Sequencing and Assembly of Streptomyces sp. NP73.</title>
        <authorList>
            <person name="Konwar A.N."/>
            <person name="Saikia K."/>
            <person name="Thakur D."/>
        </authorList>
    </citation>
    <scope>NUCLEOTIDE SEQUENCE [LARGE SCALE GENOMIC DNA]</scope>
    <source>
        <strain evidence="2 3">NP73</strain>
    </source>
</reference>
<comment type="caution">
    <text evidence="2">The sequence shown here is derived from an EMBL/GenBank/DDBJ whole genome shotgun (WGS) entry which is preliminary data.</text>
</comment>
<keyword evidence="3" id="KW-1185">Reference proteome</keyword>
<evidence type="ECO:0000256" key="1">
    <source>
        <dbReference type="SAM" id="MobiDB-lite"/>
    </source>
</evidence>
<protein>
    <submittedName>
        <fullName evidence="2">Uncharacterized protein</fullName>
    </submittedName>
</protein>
<proteinExistence type="predicted"/>
<evidence type="ECO:0000313" key="2">
    <source>
        <dbReference type="EMBL" id="MDK9499477.1"/>
    </source>
</evidence>
<dbReference type="RefSeq" id="WP_285345349.1">
    <property type="nucleotide sequence ID" value="NZ_JASITI010000044.1"/>
</dbReference>
<evidence type="ECO:0000313" key="3">
    <source>
        <dbReference type="Proteomes" id="UP001223390"/>
    </source>
</evidence>
<organism evidence="2 3">
    <name type="scientific">Streptomyces katrae</name>
    <dbReference type="NCBI Taxonomy" id="68223"/>
    <lineage>
        <taxon>Bacteria</taxon>
        <taxon>Bacillati</taxon>
        <taxon>Actinomycetota</taxon>
        <taxon>Actinomycetes</taxon>
        <taxon>Kitasatosporales</taxon>
        <taxon>Streptomycetaceae</taxon>
        <taxon>Streptomyces</taxon>
    </lineage>
</organism>